<evidence type="ECO:0000313" key="6">
    <source>
        <dbReference type="EMBL" id="KAK7065701.1"/>
    </source>
</evidence>
<dbReference type="InterPro" id="IPR000001">
    <property type="entry name" value="Kringle"/>
</dbReference>
<feature type="compositionally biased region" description="Acidic residues" evidence="4">
    <location>
        <begin position="265"/>
        <end position="278"/>
    </location>
</feature>
<evidence type="ECO:0000256" key="4">
    <source>
        <dbReference type="SAM" id="MobiDB-lite"/>
    </source>
</evidence>
<evidence type="ECO:0000256" key="2">
    <source>
        <dbReference type="ARBA" id="ARBA00023157"/>
    </source>
</evidence>
<name>A0AAN8WGN2_HALRR</name>
<comment type="caution">
    <text evidence="6">The sequence shown here is derived from an EMBL/GenBank/DDBJ whole genome shotgun (WGS) entry which is preliminary data.</text>
</comment>
<accession>A0AAN8WGN2</accession>
<dbReference type="EMBL" id="JAXCGZ010020056">
    <property type="protein sequence ID" value="KAK7065701.1"/>
    <property type="molecule type" value="Genomic_DNA"/>
</dbReference>
<keyword evidence="7" id="KW-1185">Reference proteome</keyword>
<dbReference type="PROSITE" id="PS00021">
    <property type="entry name" value="KRINGLE_1"/>
    <property type="match status" value="1"/>
</dbReference>
<feature type="non-terminal residue" evidence="6">
    <location>
        <position position="1"/>
    </location>
</feature>
<dbReference type="InterPro" id="IPR050759">
    <property type="entry name" value="Serine_protease_kringle"/>
</dbReference>
<dbReference type="Gene3D" id="2.40.20.10">
    <property type="entry name" value="Plasminogen Kringle 4"/>
    <property type="match status" value="2"/>
</dbReference>
<gene>
    <name evidence="6" type="ORF">SK128_022391</name>
</gene>
<dbReference type="Proteomes" id="UP001381693">
    <property type="component" value="Unassembled WGS sequence"/>
</dbReference>
<feature type="region of interest" description="Disordered" evidence="4">
    <location>
        <begin position="257"/>
        <end position="278"/>
    </location>
</feature>
<dbReference type="InterPro" id="IPR018056">
    <property type="entry name" value="Kringle_CS"/>
</dbReference>
<dbReference type="PANTHER" id="PTHR24261:SF7">
    <property type="entry name" value="KRINGLE DOMAIN-CONTAINING PROTEIN"/>
    <property type="match status" value="1"/>
</dbReference>
<evidence type="ECO:0000259" key="5">
    <source>
        <dbReference type="PROSITE" id="PS50070"/>
    </source>
</evidence>
<reference evidence="6 7" key="1">
    <citation type="submission" date="2023-11" db="EMBL/GenBank/DDBJ databases">
        <title>Halocaridina rubra genome assembly.</title>
        <authorList>
            <person name="Smith C."/>
        </authorList>
    </citation>
    <scope>NUCLEOTIDE SEQUENCE [LARGE SCALE GENOMIC DNA]</scope>
    <source>
        <strain evidence="6">EP-1</strain>
        <tissue evidence="6">Whole</tissue>
    </source>
</reference>
<evidence type="ECO:0000256" key="1">
    <source>
        <dbReference type="ARBA" id="ARBA00022572"/>
    </source>
</evidence>
<proteinExistence type="predicted"/>
<dbReference type="SUPFAM" id="SSF57440">
    <property type="entry name" value="Kringle-like"/>
    <property type="match status" value="1"/>
</dbReference>
<keyword evidence="1 3" id="KW-0420">Kringle</keyword>
<dbReference type="PANTHER" id="PTHR24261">
    <property type="entry name" value="PLASMINOGEN-RELATED"/>
    <property type="match status" value="1"/>
</dbReference>
<dbReference type="InterPro" id="IPR038178">
    <property type="entry name" value="Kringle_sf"/>
</dbReference>
<evidence type="ECO:0000256" key="3">
    <source>
        <dbReference type="PROSITE-ProRule" id="PRU00121"/>
    </source>
</evidence>
<dbReference type="PROSITE" id="PS50070">
    <property type="entry name" value="KRINGLE_2"/>
    <property type="match status" value="2"/>
</dbReference>
<protein>
    <recommendedName>
        <fullName evidence="5">Kringle domain-containing protein</fullName>
    </recommendedName>
</protein>
<evidence type="ECO:0000313" key="7">
    <source>
        <dbReference type="Proteomes" id="UP001381693"/>
    </source>
</evidence>
<comment type="caution">
    <text evidence="3">Lacks conserved residue(s) required for the propagation of feature annotation.</text>
</comment>
<sequence length="1060" mass="123340">KDPLDVTNMRDCKITVDGQEYFYPRGYYSHEDQLKPCRAWLDFQIRHKRVLEKDLRSNYCRNPGDYSKPYCYGYMSNKKQSCNVTLCPELQFYRTSQRGEEYFGNMNQSLERGCTTLCTAHKGLGPACRESMTKEWVPCDIPMNEIPVQNTSFRNEDILIPMTTWYVHPSPDRIKFLGAGEMLIRLPEAKSLVSTSFTMKFRLRLADPRDANAFYFNMNLLPDDSFVDYYNLTFAESDIELQRFFYKFITLYNPKNDSKEKHDEENDGEEETEDDDENWTVNRTEIQTNIETSGKFNDVPWLRMRYEWVDFFLEIQRARIALYFADNIKPFLELKVPYQQFGASDWKFKERNVIAGYSPPKYVNFHSHKGTLMVAITEVNSHFFECIHGIVKRASNNAMNLLPMAAMPIDYADEYVHPSSDLKNLTRPRRLTLELGNIPAAILFTSAPLYKGTKTSADDDIMGIFIFITKKILILRLCTKIAQIRKPFDVLCEKSKGRELKHAMSEPIPDGGTVIISMFNQIGSGSIKFTEMTLSFHKYSHNITSGIPMYLRYWTIAKEDYPPFDAYPLKFSILSKPRCDSSSFNVRLSDCLVGETSLDGKRKNMRYREEYGGQITWTKTGKSCLPWSFFDNWLLVLLFGDRIPKENFCTYLPNDAYNSYNEENSEAKGKERENNEDIAVNSSFWCFVSLGREWEDCDIPKCADIYSEMECGITPEYKECDLNDIPNEVCTNMFLCDDIPNTKFILNLNAPTNEVTGLKNQIFNASDGFEFQVRSYSSLLVEPFCVYLYHTETYPIAVFKITNSTLSMRYLGLPWYELQAVSHQTNYYLNTWSYNKYIITRSKKGWHLFHGSDVLPSITYHTALALYFSRFSGCDSSIPTNAAGQMVVLSMKVLPHTEEIREVLIATANPNSGDENDRGIAEVDRFYPIGKRYEDKEQTLIYFNIIIRTEYVFYIKFYRHLPWPSLNSSAFVRFSNLNIQIFGIPIGTASLHKKPVPPPHTMRFNLIIKIFRVETHFFGMRVHFVFSNDQQQELSFYFSYEPLRYYGVEVEEGTVEFIMF</sequence>
<keyword evidence="2" id="KW-1015">Disulfide bond</keyword>
<organism evidence="6 7">
    <name type="scientific">Halocaridina rubra</name>
    <name type="common">Hawaiian red shrimp</name>
    <dbReference type="NCBI Taxonomy" id="373956"/>
    <lineage>
        <taxon>Eukaryota</taxon>
        <taxon>Metazoa</taxon>
        <taxon>Ecdysozoa</taxon>
        <taxon>Arthropoda</taxon>
        <taxon>Crustacea</taxon>
        <taxon>Multicrustacea</taxon>
        <taxon>Malacostraca</taxon>
        <taxon>Eumalacostraca</taxon>
        <taxon>Eucarida</taxon>
        <taxon>Decapoda</taxon>
        <taxon>Pleocyemata</taxon>
        <taxon>Caridea</taxon>
        <taxon>Atyoidea</taxon>
        <taxon>Atyidae</taxon>
        <taxon>Halocaridina</taxon>
    </lineage>
</organism>
<feature type="domain" description="Kringle" evidence="5">
    <location>
        <begin position="609"/>
        <end position="702"/>
    </location>
</feature>
<dbReference type="AlphaFoldDB" id="A0AAN8WGN2"/>
<feature type="domain" description="Kringle" evidence="5">
    <location>
        <begin position="25"/>
        <end position="87"/>
    </location>
</feature>
<dbReference type="SMART" id="SM00130">
    <property type="entry name" value="KR"/>
    <property type="match status" value="1"/>
</dbReference>
<dbReference type="InterPro" id="IPR013806">
    <property type="entry name" value="Kringle-like"/>
</dbReference>